<evidence type="ECO:0000259" key="8">
    <source>
        <dbReference type="Pfam" id="PF03088"/>
    </source>
</evidence>
<evidence type="ECO:0000256" key="5">
    <source>
        <dbReference type="ARBA" id="ARBA00022729"/>
    </source>
</evidence>
<dbReference type="EMBL" id="KB870809">
    <property type="protein sequence ID" value="EOA24124.1"/>
    <property type="molecule type" value="Genomic_DNA"/>
</dbReference>
<dbReference type="Proteomes" id="UP000029121">
    <property type="component" value="Unassembled WGS sequence"/>
</dbReference>
<dbReference type="Pfam" id="PF03088">
    <property type="entry name" value="Str_synth"/>
    <property type="match status" value="1"/>
</dbReference>
<sequence length="409" mass="45952">MKHDLSTFSSVLEPVQDFKCSQFYSITNKKTKPNLSTMPVVFFSTRFLFFSIVVPLLISIVLYRLDSFDPVHFPADSLIPSAATSTPPLINDRFLTGAEFIGVGLLNNPEDIAYHKESNLIYTGCVDGWVKRVSVQDSANDSVVEDWVNTGGRPLGIAFGLHGEVIVADAIKGLLNISDDGKKTELLTDEAEGVKFKLTDAVVVADNGVLYFTDASYKYNIHQFIFDFLEGKPHGRLISFDPTTRVTRVLVRDLYFANGVSLSPDQTHLVFCESVMRRCSKYYIREDRVEVFIQGLPGYPDNIRYDGDGHYWIALISEVTRPWKLAMKYPLLRKLIAMAAKYGVELLSIKNASVLQVDLDGNPIASYQDHPFSHITTGVKIGNHLYFGNLLQSYIIRLDLLKYPAQNKI</sequence>
<dbReference type="GO" id="GO:0005773">
    <property type="term" value="C:vacuole"/>
    <property type="evidence" value="ECO:0007669"/>
    <property type="project" value="UniProtKB-SubCell"/>
</dbReference>
<dbReference type="InterPro" id="IPR011042">
    <property type="entry name" value="6-blade_b-propeller_TolB-like"/>
</dbReference>
<dbReference type="GO" id="GO:0016787">
    <property type="term" value="F:hydrolase activity"/>
    <property type="evidence" value="ECO:0007669"/>
    <property type="project" value="TreeGrafter"/>
</dbReference>
<protein>
    <recommendedName>
        <fullName evidence="8">Strictosidine synthase conserved region domain-containing protein</fullName>
    </recommendedName>
</protein>
<dbReference type="FunFam" id="2.120.10.30:FF:000073">
    <property type="entry name" value="Protein STRICTOSIDINE SYNTHASE-LIKE 6"/>
    <property type="match status" value="1"/>
</dbReference>
<accession>R0H4B8</accession>
<feature type="domain" description="Strictosidine synthase conserved region" evidence="8">
    <location>
        <begin position="200"/>
        <end position="286"/>
    </location>
</feature>
<keyword evidence="10" id="KW-1185">Reference proteome</keyword>
<proteinExistence type="inferred from homology"/>
<comment type="similarity">
    <text evidence="2">Belongs to the strictosidine synthase family.</text>
</comment>
<organism evidence="9 10">
    <name type="scientific">Capsella rubella</name>
    <dbReference type="NCBI Taxonomy" id="81985"/>
    <lineage>
        <taxon>Eukaryota</taxon>
        <taxon>Viridiplantae</taxon>
        <taxon>Streptophyta</taxon>
        <taxon>Embryophyta</taxon>
        <taxon>Tracheophyta</taxon>
        <taxon>Spermatophyta</taxon>
        <taxon>Magnoliopsida</taxon>
        <taxon>eudicotyledons</taxon>
        <taxon>Gunneridae</taxon>
        <taxon>Pentapetalae</taxon>
        <taxon>rosids</taxon>
        <taxon>malvids</taxon>
        <taxon>Brassicales</taxon>
        <taxon>Brassicaceae</taxon>
        <taxon>Camelineae</taxon>
        <taxon>Capsella</taxon>
    </lineage>
</organism>
<dbReference type="eggNOG" id="KOG1520">
    <property type="taxonomic scope" value="Eukaryota"/>
</dbReference>
<dbReference type="PANTHER" id="PTHR10426">
    <property type="entry name" value="STRICTOSIDINE SYNTHASE-RELATED"/>
    <property type="match status" value="1"/>
</dbReference>
<evidence type="ECO:0000256" key="3">
    <source>
        <dbReference type="ARBA" id="ARBA00022553"/>
    </source>
</evidence>
<comment type="subcellular location">
    <subcellularLocation>
        <location evidence="1">Vacuole</location>
    </subcellularLocation>
</comment>
<dbReference type="InterPro" id="IPR018119">
    <property type="entry name" value="Strictosidine_synth_cons-reg"/>
</dbReference>
<dbReference type="AlphaFoldDB" id="R0H4B8"/>
<reference evidence="10" key="1">
    <citation type="journal article" date="2013" name="Nat. Genet.">
        <title>The Capsella rubella genome and the genomic consequences of rapid mating system evolution.</title>
        <authorList>
            <person name="Slotte T."/>
            <person name="Hazzouri K.M."/>
            <person name="Agren J.A."/>
            <person name="Koenig D."/>
            <person name="Maumus F."/>
            <person name="Guo Y.L."/>
            <person name="Steige K."/>
            <person name="Platts A.E."/>
            <person name="Escobar J.S."/>
            <person name="Newman L.K."/>
            <person name="Wang W."/>
            <person name="Mandakova T."/>
            <person name="Vello E."/>
            <person name="Smith L.M."/>
            <person name="Henz S.R."/>
            <person name="Steffen J."/>
            <person name="Takuno S."/>
            <person name="Brandvain Y."/>
            <person name="Coop G."/>
            <person name="Andolfatto P."/>
            <person name="Hu T.T."/>
            <person name="Blanchette M."/>
            <person name="Clark R.M."/>
            <person name="Quesneville H."/>
            <person name="Nordborg M."/>
            <person name="Gaut B.S."/>
            <person name="Lysak M.A."/>
            <person name="Jenkins J."/>
            <person name="Grimwood J."/>
            <person name="Chapman J."/>
            <person name="Prochnik S."/>
            <person name="Shu S."/>
            <person name="Rokhsar D."/>
            <person name="Schmutz J."/>
            <person name="Weigel D."/>
            <person name="Wright S.I."/>
        </authorList>
    </citation>
    <scope>NUCLEOTIDE SEQUENCE [LARGE SCALE GENOMIC DNA]</scope>
    <source>
        <strain evidence="10">cv. Monte Gargano</strain>
    </source>
</reference>
<keyword evidence="7" id="KW-0812">Transmembrane</keyword>
<dbReference type="PANTHER" id="PTHR10426:SF88">
    <property type="entry name" value="ADIPOCYTE PLASMA MEMBRANE-ASSOCIATED PROTEIN HEMOMUCIN-RELATED"/>
    <property type="match status" value="1"/>
</dbReference>
<keyword evidence="6" id="KW-0325">Glycoprotein</keyword>
<dbReference type="KEGG" id="crb:17887416"/>
<dbReference type="Gene3D" id="2.120.10.30">
    <property type="entry name" value="TolB, C-terminal domain"/>
    <property type="match status" value="1"/>
</dbReference>
<dbReference type="OrthoDB" id="5307922at2759"/>
<evidence type="ECO:0000313" key="10">
    <source>
        <dbReference type="Proteomes" id="UP000029121"/>
    </source>
</evidence>
<dbReference type="STRING" id="81985.R0H4B8"/>
<keyword evidence="5" id="KW-0732">Signal</keyword>
<keyword evidence="4" id="KW-0926">Vacuole</keyword>
<dbReference type="SUPFAM" id="SSF63829">
    <property type="entry name" value="Calcium-dependent phosphotriesterase"/>
    <property type="match status" value="1"/>
</dbReference>
<name>R0H4B8_9BRAS</name>
<evidence type="ECO:0000256" key="1">
    <source>
        <dbReference type="ARBA" id="ARBA00004116"/>
    </source>
</evidence>
<keyword evidence="7" id="KW-1133">Transmembrane helix</keyword>
<evidence type="ECO:0000313" key="9">
    <source>
        <dbReference type="EMBL" id="EOA24124.1"/>
    </source>
</evidence>
<dbReference type="GO" id="GO:0009753">
    <property type="term" value="P:response to jasmonic acid"/>
    <property type="evidence" value="ECO:0007669"/>
    <property type="project" value="UniProtKB-ARBA"/>
</dbReference>
<evidence type="ECO:0000256" key="2">
    <source>
        <dbReference type="ARBA" id="ARBA00009191"/>
    </source>
</evidence>
<dbReference type="GO" id="GO:0012505">
    <property type="term" value="C:endomembrane system"/>
    <property type="evidence" value="ECO:0007669"/>
    <property type="project" value="TreeGrafter"/>
</dbReference>
<evidence type="ECO:0000256" key="7">
    <source>
        <dbReference type="SAM" id="Phobius"/>
    </source>
</evidence>
<gene>
    <name evidence="9" type="ORF">CARUB_v10017358mg</name>
</gene>
<evidence type="ECO:0000256" key="6">
    <source>
        <dbReference type="ARBA" id="ARBA00023180"/>
    </source>
</evidence>
<dbReference type="Pfam" id="PF20067">
    <property type="entry name" value="SSL_N"/>
    <property type="match status" value="1"/>
</dbReference>
<keyword evidence="7" id="KW-0472">Membrane</keyword>
<evidence type="ECO:0000256" key="4">
    <source>
        <dbReference type="ARBA" id="ARBA00022554"/>
    </source>
</evidence>
<keyword evidence="3" id="KW-0597">Phosphoprotein</keyword>
<feature type="transmembrane region" description="Helical" evidence="7">
    <location>
        <begin position="40"/>
        <end position="63"/>
    </location>
</feature>